<dbReference type="Proteomes" id="UP000694863">
    <property type="component" value="Unplaced"/>
</dbReference>
<evidence type="ECO:0000313" key="2">
    <source>
        <dbReference type="RefSeq" id="XP_045150212.1"/>
    </source>
</evidence>
<protein>
    <submittedName>
        <fullName evidence="2">Ribonuclease H1-like</fullName>
    </submittedName>
</protein>
<accession>A0AC55DEP2</accession>
<gene>
    <name evidence="2" type="primary">LOC123522168</name>
</gene>
<organism evidence="1 2">
    <name type="scientific">Echinops telfairi</name>
    <name type="common">Lesser hedgehog tenrec</name>
    <dbReference type="NCBI Taxonomy" id="9371"/>
    <lineage>
        <taxon>Eukaryota</taxon>
        <taxon>Metazoa</taxon>
        <taxon>Chordata</taxon>
        <taxon>Craniata</taxon>
        <taxon>Vertebrata</taxon>
        <taxon>Euteleostomi</taxon>
        <taxon>Mammalia</taxon>
        <taxon>Eutheria</taxon>
        <taxon>Afrotheria</taxon>
        <taxon>Tenrecidae</taxon>
        <taxon>Tenrecinae</taxon>
        <taxon>Echinops</taxon>
    </lineage>
</organism>
<name>A0AC55DEP2_ECHTE</name>
<proteinExistence type="predicted"/>
<keyword evidence="1" id="KW-1185">Reference proteome</keyword>
<reference evidence="2" key="1">
    <citation type="submission" date="2025-08" db="UniProtKB">
        <authorList>
            <consortium name="RefSeq"/>
        </authorList>
    </citation>
    <scope>IDENTIFICATION</scope>
</reference>
<dbReference type="RefSeq" id="XP_045150212.1">
    <property type="nucleotide sequence ID" value="XM_045294277.1"/>
</dbReference>
<sequence>MSSRDRWGQHFGGDREHIPTVYVDGSCSNNGRSGAQAGSGVYWGPDHPMNVSERVYGRQTNQTAELWAAHKAIEQARTQNIDKLIIKTDSKFVIKGATEWVDKWKQNGWKTASGGDVVNRSDFEKIDQASQGMAIQWEYVPGHRGIKGNEEANRLAVEGAKK</sequence>
<evidence type="ECO:0000313" key="1">
    <source>
        <dbReference type="Proteomes" id="UP000694863"/>
    </source>
</evidence>